<keyword evidence="4" id="KW-1185">Reference proteome</keyword>
<evidence type="ECO:0000256" key="2">
    <source>
        <dbReference type="SAM" id="Phobius"/>
    </source>
</evidence>
<accession>A0A976FN10</accession>
<comment type="caution">
    <text evidence="3">The sequence shown here is derived from an EMBL/GenBank/DDBJ whole genome shotgun (WGS) entry which is preliminary data.</text>
</comment>
<feature type="transmembrane region" description="Helical" evidence="2">
    <location>
        <begin position="90"/>
        <end position="113"/>
    </location>
</feature>
<name>A0A976FN10_BRELC</name>
<dbReference type="EMBL" id="SHOA02000007">
    <property type="protein sequence ID" value="TDH69852.1"/>
    <property type="molecule type" value="Genomic_DNA"/>
</dbReference>
<keyword evidence="2" id="KW-0812">Transmembrane</keyword>
<dbReference type="AlphaFoldDB" id="A0A976FN10"/>
<evidence type="ECO:0000256" key="1">
    <source>
        <dbReference type="SAM" id="MobiDB-lite"/>
    </source>
</evidence>
<reference evidence="3 4" key="1">
    <citation type="journal article" date="2021" name="Genome Biol.">
        <title>AFLAP: assembly-free linkage analysis pipeline using k-mers from genome sequencing data.</title>
        <authorList>
            <person name="Fletcher K."/>
            <person name="Zhang L."/>
            <person name="Gil J."/>
            <person name="Han R."/>
            <person name="Cavanaugh K."/>
            <person name="Michelmore R."/>
        </authorList>
    </citation>
    <scope>NUCLEOTIDE SEQUENCE [LARGE SCALE GENOMIC DNA]</scope>
    <source>
        <strain evidence="3 4">SF5</strain>
    </source>
</reference>
<dbReference type="KEGG" id="blac:94348527"/>
<dbReference type="OrthoDB" id="129509at2759"/>
<dbReference type="Proteomes" id="UP000294530">
    <property type="component" value="Unassembled WGS sequence"/>
</dbReference>
<dbReference type="GeneID" id="94348527"/>
<gene>
    <name evidence="3" type="ORF">CCR75_004770</name>
</gene>
<evidence type="ECO:0000313" key="4">
    <source>
        <dbReference type="Proteomes" id="UP000294530"/>
    </source>
</evidence>
<proteinExistence type="predicted"/>
<keyword evidence="2" id="KW-0472">Membrane</keyword>
<feature type="compositionally biased region" description="Low complexity" evidence="1">
    <location>
        <begin position="41"/>
        <end position="53"/>
    </location>
</feature>
<feature type="region of interest" description="Disordered" evidence="1">
    <location>
        <begin position="40"/>
        <end position="81"/>
    </location>
</feature>
<dbReference type="RefSeq" id="XP_067819351.1">
    <property type="nucleotide sequence ID" value="XM_067962856.1"/>
</dbReference>
<organism evidence="3 4">
    <name type="scientific">Bremia lactucae</name>
    <name type="common">Lettuce downy mildew</name>
    <dbReference type="NCBI Taxonomy" id="4779"/>
    <lineage>
        <taxon>Eukaryota</taxon>
        <taxon>Sar</taxon>
        <taxon>Stramenopiles</taxon>
        <taxon>Oomycota</taxon>
        <taxon>Peronosporomycetes</taxon>
        <taxon>Peronosporales</taxon>
        <taxon>Peronosporaceae</taxon>
        <taxon>Bremia</taxon>
    </lineage>
</organism>
<evidence type="ECO:0000313" key="3">
    <source>
        <dbReference type="EMBL" id="TDH69852.1"/>
    </source>
</evidence>
<protein>
    <submittedName>
        <fullName evidence="3">Uncharacterized protein</fullName>
    </submittedName>
</protein>
<sequence>MAEFRCAIDPVSANAELTPSPRLLRDLVQFDATQTVAHTLSNSPSASSSSAEATVHPAASAEASAISNHTTDNAASAESSAESKHELPSIMSFIGPAAAGVLAIVLIGAVIAFKYRSSK</sequence>
<keyword evidence="2" id="KW-1133">Transmembrane helix</keyword>